<feature type="non-terminal residue" evidence="3">
    <location>
        <position position="1"/>
    </location>
</feature>
<feature type="signal peptide" evidence="2">
    <location>
        <begin position="1"/>
        <end position="23"/>
    </location>
</feature>
<name>A0AAV0MGQ8_9ROSI</name>
<reference evidence="3" key="1">
    <citation type="submission" date="2022-08" db="EMBL/GenBank/DDBJ databases">
        <authorList>
            <person name="Gutierrez-Valencia J."/>
        </authorList>
    </citation>
    <scope>NUCLEOTIDE SEQUENCE</scope>
</reference>
<feature type="compositionally biased region" description="Polar residues" evidence="1">
    <location>
        <begin position="85"/>
        <end position="103"/>
    </location>
</feature>
<gene>
    <name evidence="3" type="ORF">LITE_LOCUS28577</name>
</gene>
<feature type="chain" id="PRO_5043863615" evidence="2">
    <location>
        <begin position="24"/>
        <end position="256"/>
    </location>
</feature>
<dbReference type="Proteomes" id="UP001154282">
    <property type="component" value="Unassembled WGS sequence"/>
</dbReference>
<sequence length="256" mass="27515">INNDLFCSLSVLSLVVLPKLIHALPKQLLEKSYVITISQLLIKLGHEPIVPQSVAIIQKHSRNVVALVPLIALPRFDPTTRRRGQTGSQPNEIRNPFNQSTRGNVPLPATQPLPHVRHLVIHHSSHLTPDVIAAVGVAPDVLGAEADLVVRGVSHAVHVLHQQRHVGEVSPAAVGGLAEDTRPYEIGGVGHDVAGVVGADLAREDGTAGCFRRGIDGGEVDHLCDGGGERNKERKEENVLRHVYGLINLIGPWGLL</sequence>
<feature type="region of interest" description="Disordered" evidence="1">
    <location>
        <begin position="78"/>
        <end position="103"/>
    </location>
</feature>
<evidence type="ECO:0000256" key="2">
    <source>
        <dbReference type="SAM" id="SignalP"/>
    </source>
</evidence>
<protein>
    <submittedName>
        <fullName evidence="3">Uncharacterized protein</fullName>
    </submittedName>
</protein>
<keyword evidence="2" id="KW-0732">Signal</keyword>
<proteinExistence type="predicted"/>
<evidence type="ECO:0000313" key="3">
    <source>
        <dbReference type="EMBL" id="CAI0445472.1"/>
    </source>
</evidence>
<dbReference type="AlphaFoldDB" id="A0AAV0MGQ8"/>
<evidence type="ECO:0000256" key="1">
    <source>
        <dbReference type="SAM" id="MobiDB-lite"/>
    </source>
</evidence>
<keyword evidence="4" id="KW-1185">Reference proteome</keyword>
<comment type="caution">
    <text evidence="3">The sequence shown here is derived from an EMBL/GenBank/DDBJ whole genome shotgun (WGS) entry which is preliminary data.</text>
</comment>
<evidence type="ECO:0000313" key="4">
    <source>
        <dbReference type="Proteomes" id="UP001154282"/>
    </source>
</evidence>
<accession>A0AAV0MGQ8</accession>
<dbReference type="EMBL" id="CAMGYJ010000007">
    <property type="protein sequence ID" value="CAI0445472.1"/>
    <property type="molecule type" value="Genomic_DNA"/>
</dbReference>
<organism evidence="3 4">
    <name type="scientific">Linum tenue</name>
    <dbReference type="NCBI Taxonomy" id="586396"/>
    <lineage>
        <taxon>Eukaryota</taxon>
        <taxon>Viridiplantae</taxon>
        <taxon>Streptophyta</taxon>
        <taxon>Embryophyta</taxon>
        <taxon>Tracheophyta</taxon>
        <taxon>Spermatophyta</taxon>
        <taxon>Magnoliopsida</taxon>
        <taxon>eudicotyledons</taxon>
        <taxon>Gunneridae</taxon>
        <taxon>Pentapetalae</taxon>
        <taxon>rosids</taxon>
        <taxon>fabids</taxon>
        <taxon>Malpighiales</taxon>
        <taxon>Linaceae</taxon>
        <taxon>Linum</taxon>
    </lineage>
</organism>